<dbReference type="PANTHER" id="PTHR31374:SF9">
    <property type="entry name" value="AUXIN-RESPONSIVE FAMILY PROTEIN"/>
    <property type="match status" value="1"/>
</dbReference>
<dbReference type="GO" id="GO:0009733">
    <property type="term" value="P:response to auxin"/>
    <property type="evidence" value="ECO:0007669"/>
    <property type="project" value="InterPro"/>
</dbReference>
<evidence type="ECO:0000256" key="1">
    <source>
        <dbReference type="ARBA" id="ARBA00006974"/>
    </source>
</evidence>
<dbReference type="Pfam" id="PF02519">
    <property type="entry name" value="Auxin_inducible"/>
    <property type="match status" value="1"/>
</dbReference>
<dbReference type="PANTHER" id="PTHR31374">
    <property type="entry name" value="AUXIN-INDUCED PROTEIN-LIKE-RELATED"/>
    <property type="match status" value="1"/>
</dbReference>
<name>A0A7I8K0X4_SPIIN</name>
<dbReference type="InterPro" id="IPR003676">
    <property type="entry name" value="SAUR_fam"/>
</dbReference>
<dbReference type="AlphaFoldDB" id="A0A7I8K0X4"/>
<sequence>MKTIFRRRFLREPLRRCWRKLCSSPWEHLRWNRGGGEKRAVPRDVPRGHTVLYVGESCQRFVVRVDFLGHPLFRPLLDRAGEEYQFRHGHRLRIPCDEGSFLAVLHLVTARRVRRRRLCL</sequence>
<keyword evidence="3" id="KW-1185">Reference proteome</keyword>
<organism evidence="2 3">
    <name type="scientific">Spirodela intermedia</name>
    <name type="common">Intermediate duckweed</name>
    <dbReference type="NCBI Taxonomy" id="51605"/>
    <lineage>
        <taxon>Eukaryota</taxon>
        <taxon>Viridiplantae</taxon>
        <taxon>Streptophyta</taxon>
        <taxon>Embryophyta</taxon>
        <taxon>Tracheophyta</taxon>
        <taxon>Spermatophyta</taxon>
        <taxon>Magnoliopsida</taxon>
        <taxon>Liliopsida</taxon>
        <taxon>Araceae</taxon>
        <taxon>Lemnoideae</taxon>
        <taxon>Spirodela</taxon>
    </lineage>
</organism>
<accession>A0A7I8K0X4</accession>
<proteinExistence type="inferred from homology"/>
<evidence type="ECO:0000313" key="2">
    <source>
        <dbReference type="EMBL" id="CAA7390482.1"/>
    </source>
</evidence>
<protein>
    <submittedName>
        <fullName evidence="2">Uncharacterized protein</fullName>
    </submittedName>
</protein>
<reference evidence="2" key="1">
    <citation type="submission" date="2020-02" db="EMBL/GenBank/DDBJ databases">
        <authorList>
            <person name="Scholz U."/>
            <person name="Mascher M."/>
            <person name="Fiebig A."/>
        </authorList>
    </citation>
    <scope>NUCLEOTIDE SEQUENCE</scope>
</reference>
<dbReference type="Proteomes" id="UP000663760">
    <property type="component" value="Chromosome 2"/>
</dbReference>
<gene>
    <name evidence="2" type="ORF">SI8410_02001963</name>
</gene>
<dbReference type="OrthoDB" id="1840940at2759"/>
<comment type="similarity">
    <text evidence="1">Belongs to the ARG7 family.</text>
</comment>
<dbReference type="EMBL" id="LR746265">
    <property type="protein sequence ID" value="CAA7390482.1"/>
    <property type="molecule type" value="Genomic_DNA"/>
</dbReference>
<evidence type="ECO:0000313" key="3">
    <source>
        <dbReference type="Proteomes" id="UP000663760"/>
    </source>
</evidence>